<dbReference type="GO" id="GO:0031146">
    <property type="term" value="P:SCF-dependent proteasomal ubiquitin-dependent protein catabolic process"/>
    <property type="evidence" value="ECO:0007669"/>
    <property type="project" value="TreeGrafter"/>
</dbReference>
<evidence type="ECO:0000313" key="2">
    <source>
        <dbReference type="EMBL" id="KAK1627819.1"/>
    </source>
</evidence>
<dbReference type="PROSITE" id="PS50181">
    <property type="entry name" value="FBOX"/>
    <property type="match status" value="1"/>
</dbReference>
<dbReference type="SMART" id="SM00367">
    <property type="entry name" value="LRR_CC"/>
    <property type="match status" value="8"/>
</dbReference>
<accession>A0AAD8RMQ8</accession>
<sequence>MEDLPDALLAEIIKRVTERNDLNSLSLVSKRLFAIEAEQKECIHVGCGLCLKTEELVSLFSRFTSLWKVEIDYAGWTPSHGDQLDNHDLFVISSHCPSLTDLTLSFCSQINDSGLGCLAYCKKLVSLRLNSLPEVTSNGLLSVAVGCNSLSGLFLINCEEIGSAEWLEYLGWKGILEKLVVKKCKGISQYDLVKFGSGWTKLQKFDFEMKSPWGVHSSCEYGFDPMYNAHNPTRYDFCCESLKDLRLAHFKAGTDVGLRFILGKCKALEKLCLEYVYGLNDNDMIVLSESCHNLKSISLWLKPVHNDDLDGDGFRTAFTDNSLKALALNCPMLEAVKLTFADCDTFYPSEIGFTQKGLVVLMQSCPIRALVLNGANFFDDEGMMALSSAPLLQKLELVDCSEITDVGLLLIARSPRLINLTLRLCELVTDVGVVELVRSQKLESLIIEGCRRVSEQAVLGTGRSVQYSGETASLGEVKRIYPLLYV</sequence>
<organism evidence="2 3">
    <name type="scientific">Lolium multiflorum</name>
    <name type="common">Italian ryegrass</name>
    <name type="synonym">Lolium perenne subsp. multiflorum</name>
    <dbReference type="NCBI Taxonomy" id="4521"/>
    <lineage>
        <taxon>Eukaryota</taxon>
        <taxon>Viridiplantae</taxon>
        <taxon>Streptophyta</taxon>
        <taxon>Embryophyta</taxon>
        <taxon>Tracheophyta</taxon>
        <taxon>Spermatophyta</taxon>
        <taxon>Magnoliopsida</taxon>
        <taxon>Liliopsida</taxon>
        <taxon>Poales</taxon>
        <taxon>Poaceae</taxon>
        <taxon>BOP clade</taxon>
        <taxon>Pooideae</taxon>
        <taxon>Poodae</taxon>
        <taxon>Poeae</taxon>
        <taxon>Poeae Chloroplast Group 2 (Poeae type)</taxon>
        <taxon>Loliodinae</taxon>
        <taxon>Loliinae</taxon>
        <taxon>Lolium</taxon>
    </lineage>
</organism>
<dbReference type="PANTHER" id="PTHR13318:SF182">
    <property type="entry name" value="F-BOX_LRR-REPEAT PROTEIN 14"/>
    <property type="match status" value="1"/>
</dbReference>
<gene>
    <name evidence="2" type="ORF">QYE76_002134</name>
</gene>
<dbReference type="Pfam" id="PF13516">
    <property type="entry name" value="LRR_6"/>
    <property type="match status" value="2"/>
</dbReference>
<name>A0AAD8RMQ8_LOLMU</name>
<feature type="domain" description="F-box" evidence="1">
    <location>
        <begin position="1"/>
        <end position="35"/>
    </location>
</feature>
<dbReference type="FunFam" id="3.80.10.10:FF:000690">
    <property type="entry name" value="F-box/LRR-repeat protein 14"/>
    <property type="match status" value="1"/>
</dbReference>
<evidence type="ECO:0000259" key="1">
    <source>
        <dbReference type="PROSITE" id="PS50181"/>
    </source>
</evidence>
<dbReference type="PANTHER" id="PTHR13318">
    <property type="entry name" value="PARTNER OF PAIRED, ISOFORM B-RELATED"/>
    <property type="match status" value="1"/>
</dbReference>
<dbReference type="InterPro" id="IPR001810">
    <property type="entry name" value="F-box_dom"/>
</dbReference>
<dbReference type="InterPro" id="IPR032675">
    <property type="entry name" value="LRR_dom_sf"/>
</dbReference>
<dbReference type="GO" id="GO:0019005">
    <property type="term" value="C:SCF ubiquitin ligase complex"/>
    <property type="evidence" value="ECO:0007669"/>
    <property type="project" value="TreeGrafter"/>
</dbReference>
<proteinExistence type="predicted"/>
<dbReference type="InterPro" id="IPR001611">
    <property type="entry name" value="Leu-rich_rpt"/>
</dbReference>
<dbReference type="InterPro" id="IPR006553">
    <property type="entry name" value="Leu-rich_rpt_Cys-con_subtyp"/>
</dbReference>
<dbReference type="EMBL" id="JAUUTY010000005">
    <property type="protein sequence ID" value="KAK1627819.1"/>
    <property type="molecule type" value="Genomic_DNA"/>
</dbReference>
<dbReference type="FunFam" id="1.20.1280.50:FF:000023">
    <property type="entry name" value="F-box/LRR-repeat protein 4"/>
    <property type="match status" value="1"/>
</dbReference>
<dbReference type="Proteomes" id="UP001231189">
    <property type="component" value="Unassembled WGS sequence"/>
</dbReference>
<comment type="caution">
    <text evidence="2">The sequence shown here is derived from an EMBL/GenBank/DDBJ whole genome shotgun (WGS) entry which is preliminary data.</text>
</comment>
<evidence type="ECO:0000313" key="3">
    <source>
        <dbReference type="Proteomes" id="UP001231189"/>
    </source>
</evidence>
<dbReference type="SUPFAM" id="SSF52047">
    <property type="entry name" value="RNI-like"/>
    <property type="match status" value="2"/>
</dbReference>
<dbReference type="AlphaFoldDB" id="A0AAD8RMQ8"/>
<dbReference type="Gene3D" id="1.20.1280.50">
    <property type="match status" value="1"/>
</dbReference>
<keyword evidence="3" id="KW-1185">Reference proteome</keyword>
<reference evidence="2" key="1">
    <citation type="submission" date="2023-07" db="EMBL/GenBank/DDBJ databases">
        <title>A chromosome-level genome assembly of Lolium multiflorum.</title>
        <authorList>
            <person name="Chen Y."/>
            <person name="Copetti D."/>
            <person name="Kolliker R."/>
            <person name="Studer B."/>
        </authorList>
    </citation>
    <scope>NUCLEOTIDE SEQUENCE</scope>
    <source>
        <strain evidence="2">02402/16</strain>
        <tissue evidence="2">Leaf</tissue>
    </source>
</reference>
<protein>
    <recommendedName>
        <fullName evidence="1">F-box domain-containing protein</fullName>
    </recommendedName>
</protein>
<dbReference type="Gene3D" id="3.80.10.10">
    <property type="entry name" value="Ribonuclease Inhibitor"/>
    <property type="match status" value="2"/>
</dbReference>